<feature type="binding site" evidence="6">
    <location>
        <position position="226"/>
    </location>
    <ligand>
        <name>Mg(2+)</name>
        <dbReference type="ChEBI" id="CHEBI:18420"/>
        <label>1</label>
        <note>catalytic</note>
    </ligand>
</feature>
<keyword evidence="5 6" id="KW-0460">Magnesium</keyword>
<evidence type="ECO:0000256" key="4">
    <source>
        <dbReference type="ARBA" id="ARBA00022801"/>
    </source>
</evidence>
<dbReference type="Gene3D" id="3.40.190.80">
    <property type="match status" value="1"/>
</dbReference>
<evidence type="ECO:0000256" key="2">
    <source>
        <dbReference type="ARBA" id="ARBA00013106"/>
    </source>
</evidence>
<accession>A0A6J4S000</accession>
<feature type="binding site" evidence="6">
    <location>
        <position position="97"/>
    </location>
    <ligand>
        <name>Mg(2+)</name>
        <dbReference type="ChEBI" id="CHEBI:18420"/>
        <label>1</label>
        <note>catalytic</note>
    </ligand>
</feature>
<evidence type="ECO:0000256" key="3">
    <source>
        <dbReference type="ARBA" id="ARBA00022723"/>
    </source>
</evidence>
<dbReference type="Gene3D" id="3.30.540.10">
    <property type="entry name" value="Fructose-1,6-Bisphosphatase, subunit A, domain 1"/>
    <property type="match status" value="1"/>
</dbReference>
<dbReference type="PROSITE" id="PS00629">
    <property type="entry name" value="IMP_1"/>
    <property type="match status" value="1"/>
</dbReference>
<evidence type="ECO:0000256" key="6">
    <source>
        <dbReference type="PIRSR" id="PIRSR600760-2"/>
    </source>
</evidence>
<evidence type="ECO:0000313" key="7">
    <source>
        <dbReference type="EMBL" id="CAA9485888.1"/>
    </source>
</evidence>
<evidence type="ECO:0000256" key="5">
    <source>
        <dbReference type="ARBA" id="ARBA00022842"/>
    </source>
</evidence>
<dbReference type="EMBL" id="CADCVQ010000054">
    <property type="protein sequence ID" value="CAA9485888.1"/>
    <property type="molecule type" value="Genomic_DNA"/>
</dbReference>
<protein>
    <recommendedName>
        <fullName evidence="2">inositol-phosphate phosphatase</fullName>
        <ecNumber evidence="2">3.1.3.25</ecNumber>
    </recommendedName>
</protein>
<dbReference type="AlphaFoldDB" id="A0A6J4S000"/>
<dbReference type="PANTHER" id="PTHR20854:SF4">
    <property type="entry name" value="INOSITOL-1-MONOPHOSPHATASE-RELATED"/>
    <property type="match status" value="1"/>
</dbReference>
<feature type="binding site" evidence="6">
    <location>
        <position position="98"/>
    </location>
    <ligand>
        <name>Mg(2+)</name>
        <dbReference type="ChEBI" id="CHEBI:18420"/>
        <label>1</label>
        <note>catalytic</note>
    </ligand>
</feature>
<dbReference type="GO" id="GO:0046854">
    <property type="term" value="P:phosphatidylinositol phosphate biosynthetic process"/>
    <property type="evidence" value="ECO:0007669"/>
    <property type="project" value="InterPro"/>
</dbReference>
<feature type="binding site" evidence="6">
    <location>
        <position position="78"/>
    </location>
    <ligand>
        <name>Mg(2+)</name>
        <dbReference type="ChEBI" id="CHEBI:18420"/>
        <label>1</label>
        <note>catalytic</note>
    </ligand>
</feature>
<dbReference type="GO" id="GO:0007165">
    <property type="term" value="P:signal transduction"/>
    <property type="evidence" value="ECO:0007669"/>
    <property type="project" value="TreeGrafter"/>
</dbReference>
<proteinExistence type="predicted"/>
<dbReference type="PANTHER" id="PTHR20854">
    <property type="entry name" value="INOSITOL MONOPHOSPHATASE"/>
    <property type="match status" value="1"/>
</dbReference>
<keyword evidence="4 7" id="KW-0378">Hydrolase</keyword>
<feature type="binding site" evidence="6">
    <location>
        <position position="95"/>
    </location>
    <ligand>
        <name>Mg(2+)</name>
        <dbReference type="ChEBI" id="CHEBI:18420"/>
        <label>1</label>
        <note>catalytic</note>
    </ligand>
</feature>
<dbReference type="EC" id="3.1.3.25" evidence="2"/>
<dbReference type="InterPro" id="IPR000760">
    <property type="entry name" value="Inositol_monophosphatase-like"/>
</dbReference>
<name>A0A6J4S000_9ACTN</name>
<dbReference type="PRINTS" id="PR00377">
    <property type="entry name" value="IMPHPHTASES"/>
</dbReference>
<reference evidence="7" key="1">
    <citation type="submission" date="2020-02" db="EMBL/GenBank/DDBJ databases">
        <authorList>
            <person name="Meier V. D."/>
        </authorList>
    </citation>
    <scope>NUCLEOTIDE SEQUENCE</scope>
    <source>
        <strain evidence="7">AVDCRST_MAG67</strain>
    </source>
</reference>
<dbReference type="GO" id="GO:0008934">
    <property type="term" value="F:inositol monophosphate 1-phosphatase activity"/>
    <property type="evidence" value="ECO:0007669"/>
    <property type="project" value="TreeGrafter"/>
</dbReference>
<dbReference type="GO" id="GO:0046872">
    <property type="term" value="F:metal ion binding"/>
    <property type="evidence" value="ECO:0007669"/>
    <property type="project" value="UniProtKB-KW"/>
</dbReference>
<dbReference type="GO" id="GO:0006020">
    <property type="term" value="P:inositol metabolic process"/>
    <property type="evidence" value="ECO:0007669"/>
    <property type="project" value="TreeGrafter"/>
</dbReference>
<comment type="catalytic activity">
    <reaction evidence="1">
        <text>a myo-inositol phosphate + H2O = myo-inositol + phosphate</text>
        <dbReference type="Rhea" id="RHEA:24056"/>
        <dbReference type="ChEBI" id="CHEBI:15377"/>
        <dbReference type="ChEBI" id="CHEBI:17268"/>
        <dbReference type="ChEBI" id="CHEBI:43474"/>
        <dbReference type="ChEBI" id="CHEBI:84139"/>
        <dbReference type="EC" id="3.1.3.25"/>
    </reaction>
</comment>
<sequence length="287" mass="30828">MSSPSTAPDWLGACRRAVDGMNEMFVEHPTSRERVVETGVTGEGGDRTLVIDQQAEDAVFAQLDALHEAGARFTAVSEERGVVEYDGDGLLVVIDPLDGSLNAKRGMPSHSLSVAVADGPTMADVFFGYVYDFGAREEWVARRGEGAWLNDVQIEDPPQERVLPDGRLEMITIESADPRWIAPKVQALGDAVYRLRAIGSIAISLCQLAPTRVDGMLTLWRTRAVDVAAAQLIVREAGALVAFPGFDDPLGAPLDIEPHSPVVAARTAQSLARLVTVVWPSDATPEG</sequence>
<dbReference type="Pfam" id="PF00459">
    <property type="entry name" value="Inositol_P"/>
    <property type="match status" value="1"/>
</dbReference>
<gene>
    <name evidence="7" type="ORF">AVDCRST_MAG67-2120</name>
</gene>
<dbReference type="InterPro" id="IPR020583">
    <property type="entry name" value="Inositol_monoP_metal-BS"/>
</dbReference>
<dbReference type="InterPro" id="IPR020550">
    <property type="entry name" value="Inositol_monophosphatase_CS"/>
</dbReference>
<evidence type="ECO:0000256" key="1">
    <source>
        <dbReference type="ARBA" id="ARBA00001033"/>
    </source>
</evidence>
<dbReference type="SUPFAM" id="SSF56655">
    <property type="entry name" value="Carbohydrate phosphatase"/>
    <property type="match status" value="1"/>
</dbReference>
<organism evidence="7">
    <name type="scientific">uncultured Solirubrobacteraceae bacterium</name>
    <dbReference type="NCBI Taxonomy" id="1162706"/>
    <lineage>
        <taxon>Bacteria</taxon>
        <taxon>Bacillati</taxon>
        <taxon>Actinomycetota</taxon>
        <taxon>Thermoleophilia</taxon>
        <taxon>Solirubrobacterales</taxon>
        <taxon>Solirubrobacteraceae</taxon>
        <taxon>environmental samples</taxon>
    </lineage>
</organism>
<dbReference type="PROSITE" id="PS00630">
    <property type="entry name" value="IMP_2"/>
    <property type="match status" value="1"/>
</dbReference>
<keyword evidence="3 6" id="KW-0479">Metal-binding</keyword>
<comment type="cofactor">
    <cofactor evidence="6">
        <name>Mg(2+)</name>
        <dbReference type="ChEBI" id="CHEBI:18420"/>
    </cofactor>
</comment>